<organism evidence="1">
    <name type="scientific">freshwater metagenome</name>
    <dbReference type="NCBI Taxonomy" id="449393"/>
    <lineage>
        <taxon>unclassified sequences</taxon>
        <taxon>metagenomes</taxon>
        <taxon>ecological metagenomes</taxon>
    </lineage>
</organism>
<dbReference type="EMBL" id="CAEZTK010000015">
    <property type="protein sequence ID" value="CAB4563501.1"/>
    <property type="molecule type" value="Genomic_DNA"/>
</dbReference>
<dbReference type="AlphaFoldDB" id="A0A6J6DHF6"/>
<evidence type="ECO:0000313" key="1">
    <source>
        <dbReference type="EMBL" id="CAB4563501.1"/>
    </source>
</evidence>
<protein>
    <submittedName>
        <fullName evidence="1">Unannotated protein</fullName>
    </submittedName>
</protein>
<reference evidence="1" key="1">
    <citation type="submission" date="2020-05" db="EMBL/GenBank/DDBJ databases">
        <authorList>
            <person name="Chiriac C."/>
            <person name="Salcher M."/>
            <person name="Ghai R."/>
            <person name="Kavagutti S V."/>
        </authorList>
    </citation>
    <scope>NUCLEOTIDE SEQUENCE</scope>
</reference>
<proteinExistence type="predicted"/>
<sequence length="81" mass="8462">MPNEAFFISTNAPALLKSPNSVPDLKYVNGPTLAPSPMIVSIAIDSKTFAPAFTSQSVRVDRGPMTAPDATVVFPNSAEPG</sequence>
<accession>A0A6J6DHF6</accession>
<name>A0A6J6DHF6_9ZZZZ</name>
<gene>
    <name evidence="1" type="ORF">UFOPK1643_00338</name>
</gene>